<feature type="coiled-coil region" evidence="1">
    <location>
        <begin position="91"/>
        <end position="118"/>
    </location>
</feature>
<evidence type="ECO:0000256" key="1">
    <source>
        <dbReference type="SAM" id="Coils"/>
    </source>
</evidence>
<accession>K2GZ04</accession>
<gene>
    <name evidence="2" type="ORF">ACD_3C00032G0001</name>
</gene>
<reference evidence="2" key="1">
    <citation type="journal article" date="2012" name="Science">
        <title>Fermentation, hydrogen, and sulfur metabolism in multiple uncultivated bacterial phyla.</title>
        <authorList>
            <person name="Wrighton K.C."/>
            <person name="Thomas B.C."/>
            <person name="Sharon I."/>
            <person name="Miller C.S."/>
            <person name="Castelle C.J."/>
            <person name="VerBerkmoes N.C."/>
            <person name="Wilkins M.J."/>
            <person name="Hettich R.L."/>
            <person name="Lipton M.S."/>
            <person name="Williams K.H."/>
            <person name="Long P.E."/>
            <person name="Banfield J.F."/>
        </authorList>
    </citation>
    <scope>NUCLEOTIDE SEQUENCE [LARGE SCALE GENOMIC DNA]</scope>
</reference>
<dbReference type="AlphaFoldDB" id="K2GZ04"/>
<organism evidence="2">
    <name type="scientific">uncultured bacterium</name>
    <name type="common">gcode 4</name>
    <dbReference type="NCBI Taxonomy" id="1234023"/>
    <lineage>
        <taxon>Bacteria</taxon>
        <taxon>environmental samples</taxon>
    </lineage>
</organism>
<evidence type="ECO:0000313" key="2">
    <source>
        <dbReference type="EMBL" id="EKE28670.1"/>
    </source>
</evidence>
<keyword evidence="1" id="KW-0175">Coiled coil</keyword>
<protein>
    <submittedName>
        <fullName evidence="2">Uncharacterized protein</fullName>
    </submittedName>
</protein>
<feature type="coiled-coil region" evidence="1">
    <location>
        <begin position="14"/>
        <end position="41"/>
    </location>
</feature>
<sequence>MQTNTEILKDDQNNANSAERLKKLKNEILSLNDKETKAESDKDYAWLSDFLTFIRFVLKNNPTQEEIDISKKIIEELKFVKNNTKLDVGNLKDEKEIIDDIKTILDSLKQKVEEWFKNDENKKLIETKLNENSGKPKLDMIFVWTQTEIVKSASELLFSKIEEKLKKYNLSQDEMQNISIWITQKMLDKGVFNNLSWGLSWKLAIFKDKAEKGNWLELMDEWNKAKDWAVDTMKNLEQIIDANLSPLKIKLEEKPLDPLLPKLLSNPKAIANYKEGLIVDEAKLTQEELLNYLSAANSKILWLDRRLLRAEKLKDSIFDSISQAPWFMRNWIMKFLGFLLDLPIIWFLIKWFLWKTWTKDEILNSITEEMVIRKSVTALRSFWMKYNEAWIASPSEKDPWIKILKNKDLRNTNIQKLEKFFGFCKKKGVDINGKDFWTNMFSESPSFKIKDTGWNEKQLNLKKLALTEEYFGSDGQPKDIFYRELNLVSEASVPVAPQKGKEPRSALVKWSERAPVPVTWQEVPAWREVATVLPQEIKFDKSKSQLEIGRISYNVTLMSPFWINLNIENIEYKDNNLTITAWKLWVSKSKTFSEKEITSAFSSLSSTWKFTKTSADWITLDIEKA</sequence>
<proteinExistence type="predicted"/>
<name>K2GZ04_9BACT</name>
<comment type="caution">
    <text evidence="2">The sequence shown here is derived from an EMBL/GenBank/DDBJ whole genome shotgun (WGS) entry which is preliminary data.</text>
</comment>
<dbReference type="EMBL" id="AMFJ01000306">
    <property type="protein sequence ID" value="EKE28670.1"/>
    <property type="molecule type" value="Genomic_DNA"/>
</dbReference>